<dbReference type="RefSeq" id="WP_311434972.1">
    <property type="nucleotide sequence ID" value="NZ_JBCGUI010000051.1"/>
</dbReference>
<accession>A0AAE4GEQ0</accession>
<comment type="caution">
    <text evidence="1">The sequence shown here is derived from an EMBL/GenBank/DDBJ whole genome shotgun (WGS) entry which is preliminary data.</text>
</comment>
<dbReference type="AlphaFoldDB" id="A0AAE4GEQ0"/>
<protein>
    <submittedName>
        <fullName evidence="1">Uncharacterized protein</fullName>
    </submittedName>
</protein>
<sequence>AALRSLRVAPPHDASRALPAPFLDRTHLTPIYEMSSSFLMPDSSWATPFKSKQRENFPLELLEDCDSKIHFPASFSSAGCARGLEKKRSLGCAFSSIHHK</sequence>
<gene>
    <name evidence="1" type="ORF">RJN63_29770</name>
</gene>
<feature type="non-terminal residue" evidence="1">
    <location>
        <position position="1"/>
    </location>
</feature>
<reference evidence="1" key="1">
    <citation type="submission" date="2023-02" db="EMBL/GenBank/DDBJ databases">
        <title>Description of Herbaspirillum huttiense subsp. nephrolepsisexaltata and Herbaspirillum huttiense subsp. lycopersicon.</title>
        <authorList>
            <person name="Poudel M."/>
            <person name="Sharma A."/>
            <person name="Goss E."/>
            <person name="Tapia J.H."/>
            <person name="Harmon C.M."/>
            <person name="Jones J.B."/>
        </authorList>
    </citation>
    <scope>NUCLEOTIDE SEQUENCE</scope>
    <source>
        <strain evidence="1">NC40101</strain>
    </source>
</reference>
<evidence type="ECO:0000313" key="1">
    <source>
        <dbReference type="EMBL" id="MDT0341044.1"/>
    </source>
</evidence>
<proteinExistence type="predicted"/>
<name>A0AAE4GEQ0_9BURK</name>
<organism evidence="1">
    <name type="scientific">Herbaspirillum huttiense subsp. nephrolepidis</name>
    <dbReference type="NCBI Taxonomy" id="3075126"/>
    <lineage>
        <taxon>Bacteria</taxon>
        <taxon>Pseudomonadati</taxon>
        <taxon>Pseudomonadota</taxon>
        <taxon>Betaproteobacteria</taxon>
        <taxon>Burkholderiales</taxon>
        <taxon>Oxalobacteraceae</taxon>
        <taxon>Herbaspirillum</taxon>
    </lineage>
</organism>
<dbReference type="EMBL" id="JAVRAA010000051">
    <property type="protein sequence ID" value="MDT0341044.1"/>
    <property type="molecule type" value="Genomic_DNA"/>
</dbReference>